<keyword evidence="2 5" id="KW-0479">Metal-binding</keyword>
<dbReference type="GO" id="GO:0006572">
    <property type="term" value="P:L-tyrosine catabolic process"/>
    <property type="evidence" value="ECO:0007669"/>
    <property type="project" value="TreeGrafter"/>
</dbReference>
<reference evidence="7 8" key="1">
    <citation type="journal article" date="2013" name="Int. J. Syst. Evol. Microbiol.">
        <title>Marinicauda pacifica gen. nov., sp. nov., a prosthecate alphaproteobacterium of the family Hyphomonadaceae isolated from deep seawater.</title>
        <authorList>
            <person name="Zhang X.Y."/>
            <person name="Li G.W."/>
            <person name="Wang C.S."/>
            <person name="Zhang Y.J."/>
            <person name="Xu X.W."/>
            <person name="Li H."/>
            <person name="Liu A."/>
            <person name="Liu C."/>
            <person name="Xie B.B."/>
            <person name="Qin Q.L."/>
            <person name="Xu Z."/>
            <person name="Chen X.L."/>
            <person name="Zhou B.C."/>
            <person name="Zhang Y.Z."/>
        </authorList>
    </citation>
    <scope>NUCLEOTIDE SEQUENCE [LARGE SCALE GENOMIC DNA]</scope>
    <source>
        <strain evidence="7 8">P-1 km-3</strain>
    </source>
</reference>
<organism evidence="7 8">
    <name type="scientific">Marinicauda pacifica</name>
    <dbReference type="NCBI Taxonomy" id="1133559"/>
    <lineage>
        <taxon>Bacteria</taxon>
        <taxon>Pseudomonadati</taxon>
        <taxon>Pseudomonadota</taxon>
        <taxon>Alphaproteobacteria</taxon>
        <taxon>Maricaulales</taxon>
        <taxon>Maricaulaceae</taxon>
        <taxon>Marinicauda</taxon>
    </lineage>
</organism>
<keyword evidence="4 5" id="KW-0408">Iron</keyword>
<protein>
    <submittedName>
        <fullName evidence="7">4-hydroxyphenylpyruvate dioxygenase</fullName>
        <ecNumber evidence="7">1.13.11.27</ecNumber>
    </submittedName>
</protein>
<dbReference type="PANTHER" id="PTHR11959:SF1">
    <property type="entry name" value="4-HYDROXYPHENYLPYRUVATE DIOXYGENASE"/>
    <property type="match status" value="1"/>
</dbReference>
<dbReference type="InterPro" id="IPR041736">
    <property type="entry name" value="4OHPhenylPyrv_dOase_N"/>
</dbReference>
<keyword evidence="3" id="KW-0677">Repeat</keyword>
<evidence type="ECO:0000256" key="3">
    <source>
        <dbReference type="ARBA" id="ARBA00022737"/>
    </source>
</evidence>
<dbReference type="RefSeq" id="WP_135943003.1">
    <property type="nucleotide sequence ID" value="NZ_BMEI01000001.1"/>
</dbReference>
<dbReference type="InterPro" id="IPR029068">
    <property type="entry name" value="Glyas_Bleomycin-R_OHBP_Dase"/>
</dbReference>
<dbReference type="Gene3D" id="3.10.180.10">
    <property type="entry name" value="2,3-Dihydroxybiphenyl 1,2-Dioxygenase, domain 1"/>
    <property type="match status" value="2"/>
</dbReference>
<dbReference type="OrthoDB" id="9780241at2"/>
<feature type="domain" description="VOC" evidence="6">
    <location>
        <begin position="13"/>
        <end position="130"/>
    </location>
</feature>
<evidence type="ECO:0000259" key="6">
    <source>
        <dbReference type="PROSITE" id="PS51819"/>
    </source>
</evidence>
<dbReference type="Proteomes" id="UP000305451">
    <property type="component" value="Unassembled WGS sequence"/>
</dbReference>
<comment type="similarity">
    <text evidence="1">Belongs to the 4HPPD family.</text>
</comment>
<keyword evidence="7" id="KW-0223">Dioxygenase</keyword>
<dbReference type="InterPro" id="IPR005956">
    <property type="entry name" value="4OHPhenylPyrv_dOase"/>
</dbReference>
<evidence type="ECO:0000313" key="8">
    <source>
        <dbReference type="Proteomes" id="UP000305451"/>
    </source>
</evidence>
<comment type="cofactor">
    <cofactor evidence="5">
        <name>Fe cation</name>
        <dbReference type="ChEBI" id="CHEBI:24875"/>
    </cofactor>
    <text evidence="5">Binds 1 Fe cation per subunit.</text>
</comment>
<dbReference type="NCBIfam" id="TIGR01263">
    <property type="entry name" value="4HPPD"/>
    <property type="match status" value="1"/>
</dbReference>
<feature type="binding site" evidence="5">
    <location>
        <position position="316"/>
    </location>
    <ligand>
        <name>Fe cation</name>
        <dbReference type="ChEBI" id="CHEBI:24875"/>
    </ligand>
</feature>
<keyword evidence="7" id="KW-0560">Oxidoreductase</keyword>
<dbReference type="CDD" id="cd07250">
    <property type="entry name" value="HPPD_C_like"/>
    <property type="match status" value="1"/>
</dbReference>
<dbReference type="PIRSF" id="PIRSF009283">
    <property type="entry name" value="HPP_dOase"/>
    <property type="match status" value="1"/>
</dbReference>
<dbReference type="EMBL" id="SRXV01000001">
    <property type="protein sequence ID" value="TGY93809.1"/>
    <property type="molecule type" value="Genomic_DNA"/>
</dbReference>
<proteinExistence type="inferred from homology"/>
<dbReference type="InterPro" id="IPR037523">
    <property type="entry name" value="VOC_core"/>
</dbReference>
<feature type="binding site" evidence="5">
    <location>
        <position position="158"/>
    </location>
    <ligand>
        <name>Fe cation</name>
        <dbReference type="ChEBI" id="CHEBI:24875"/>
    </ligand>
</feature>
<keyword evidence="7" id="KW-0670">Pyruvate</keyword>
<dbReference type="SUPFAM" id="SSF54593">
    <property type="entry name" value="Glyoxalase/Bleomycin resistance protein/Dihydroxybiphenyl dioxygenase"/>
    <property type="match status" value="1"/>
</dbReference>
<sequence length="357" mass="39988">MADLFENPLGTDGFEFVEYTSSKPEELDALFRRLGFTPVAKHKSKDIVRYKQGDINFLVNRESAGQAAEFRKTHGPSANAMAFRVKDAKDAYKKALERGAEPFGEGIWSDGETIPAIKGIGGSVLYLVDTYGDKTIYDDWEPTGETDKGGVGLEVLDHLTHNVHHGSMDKWANFYESVFNFREIRYFDIKGQHTGLKSRAMTGPCGKLKIPLNESSDDQSQIAEYLRDYNGEGIQHIALTTPRIYETVEEMREKKVDFQSTPDTYYELVDERVPNHGEDLPRLEANKILIDGDLESGDGLLLQIFTQNAIGPIFFEIIQRKGNEGFGEGNFKALFESIELDQVRRGVIKPAGTSAAE</sequence>
<comment type="caution">
    <text evidence="7">The sequence shown here is derived from an EMBL/GenBank/DDBJ whole genome shotgun (WGS) entry which is preliminary data.</text>
</comment>
<dbReference type="GO" id="GO:0046872">
    <property type="term" value="F:metal ion binding"/>
    <property type="evidence" value="ECO:0007669"/>
    <property type="project" value="UniProtKB-KW"/>
</dbReference>
<evidence type="ECO:0000256" key="5">
    <source>
        <dbReference type="PIRSR" id="PIRSR009283-1"/>
    </source>
</evidence>
<evidence type="ECO:0000256" key="4">
    <source>
        <dbReference type="ARBA" id="ARBA00023004"/>
    </source>
</evidence>
<dbReference type="CDD" id="cd08342">
    <property type="entry name" value="HPPD_N_like"/>
    <property type="match status" value="1"/>
</dbReference>
<dbReference type="Pfam" id="PF00903">
    <property type="entry name" value="Glyoxalase"/>
    <property type="match status" value="1"/>
</dbReference>
<dbReference type="PANTHER" id="PTHR11959">
    <property type="entry name" value="4-HYDROXYPHENYLPYRUVATE DIOXYGENASE"/>
    <property type="match status" value="1"/>
</dbReference>
<feature type="binding site" evidence="5">
    <location>
        <position position="236"/>
    </location>
    <ligand>
        <name>Fe cation</name>
        <dbReference type="ChEBI" id="CHEBI:24875"/>
    </ligand>
</feature>
<feature type="domain" description="VOC" evidence="6">
    <location>
        <begin position="155"/>
        <end position="307"/>
    </location>
</feature>
<dbReference type="FunFam" id="3.10.180.10:FF:000007">
    <property type="entry name" value="4-hydroxyphenylpyruvate dioxygenase"/>
    <property type="match status" value="1"/>
</dbReference>
<dbReference type="PROSITE" id="PS51819">
    <property type="entry name" value="VOC"/>
    <property type="match status" value="2"/>
</dbReference>
<dbReference type="Pfam" id="PF14696">
    <property type="entry name" value="Glyoxalase_5"/>
    <property type="match status" value="1"/>
</dbReference>
<accession>A0A4V3RZE1</accession>
<keyword evidence="8" id="KW-1185">Reference proteome</keyword>
<dbReference type="AlphaFoldDB" id="A0A4V3RZE1"/>
<evidence type="ECO:0000256" key="2">
    <source>
        <dbReference type="ARBA" id="ARBA00022723"/>
    </source>
</evidence>
<dbReference type="InterPro" id="IPR004360">
    <property type="entry name" value="Glyas_Fos-R_dOase_dom"/>
</dbReference>
<evidence type="ECO:0000313" key="7">
    <source>
        <dbReference type="EMBL" id="TGY93809.1"/>
    </source>
</evidence>
<name>A0A4V3RZE1_9PROT</name>
<dbReference type="InterPro" id="IPR041735">
    <property type="entry name" value="4OHPhenylPyrv_dOase_C"/>
</dbReference>
<dbReference type="GO" id="GO:0003868">
    <property type="term" value="F:4-hydroxyphenylpyruvate dioxygenase activity"/>
    <property type="evidence" value="ECO:0007669"/>
    <property type="project" value="UniProtKB-EC"/>
</dbReference>
<dbReference type="EC" id="1.13.11.27" evidence="7"/>
<gene>
    <name evidence="7" type="primary">hppD</name>
    <name evidence="7" type="ORF">E5162_00505</name>
</gene>
<evidence type="ECO:0000256" key="1">
    <source>
        <dbReference type="ARBA" id="ARBA00005877"/>
    </source>
</evidence>